<evidence type="ECO:0008006" key="4">
    <source>
        <dbReference type="Google" id="ProtNLM"/>
    </source>
</evidence>
<accession>A0A016X1E6</accession>
<dbReference type="SUPFAM" id="SSF81321">
    <property type="entry name" value="Family A G protein-coupled receptor-like"/>
    <property type="match status" value="1"/>
</dbReference>
<keyword evidence="3" id="KW-1185">Reference proteome</keyword>
<protein>
    <recommendedName>
        <fullName evidence="4">G-protein coupled receptors family 1 profile domain-containing protein</fullName>
    </recommendedName>
</protein>
<evidence type="ECO:0000313" key="2">
    <source>
        <dbReference type="EMBL" id="EYC45048.1"/>
    </source>
</evidence>
<name>A0A016X1E6_9BILA</name>
<organism evidence="2 3">
    <name type="scientific">Ancylostoma ceylanicum</name>
    <dbReference type="NCBI Taxonomy" id="53326"/>
    <lineage>
        <taxon>Eukaryota</taxon>
        <taxon>Metazoa</taxon>
        <taxon>Ecdysozoa</taxon>
        <taxon>Nematoda</taxon>
        <taxon>Chromadorea</taxon>
        <taxon>Rhabditida</taxon>
        <taxon>Rhabditina</taxon>
        <taxon>Rhabditomorpha</taxon>
        <taxon>Strongyloidea</taxon>
        <taxon>Ancylostomatidae</taxon>
        <taxon>Ancylostomatinae</taxon>
        <taxon>Ancylostoma</taxon>
    </lineage>
</organism>
<comment type="caution">
    <text evidence="2">The sequence shown here is derived from an EMBL/GenBank/DDBJ whole genome shotgun (WGS) entry which is preliminary data.</text>
</comment>
<evidence type="ECO:0000256" key="1">
    <source>
        <dbReference type="SAM" id="Phobius"/>
    </source>
</evidence>
<proteinExistence type="predicted"/>
<dbReference type="AlphaFoldDB" id="A0A016X1E6"/>
<dbReference type="EMBL" id="JARK01000041">
    <property type="protein sequence ID" value="EYC45048.1"/>
    <property type="molecule type" value="Genomic_DNA"/>
</dbReference>
<dbReference type="OrthoDB" id="5862307at2759"/>
<gene>
    <name evidence="2" type="primary">Acey_s0441.g1522</name>
    <name evidence="2" type="ORF">Y032_0441g1522</name>
</gene>
<keyword evidence="1" id="KW-1133">Transmembrane helix</keyword>
<feature type="transmembrane region" description="Helical" evidence="1">
    <location>
        <begin position="177"/>
        <end position="199"/>
    </location>
</feature>
<evidence type="ECO:0000313" key="3">
    <source>
        <dbReference type="Proteomes" id="UP000024635"/>
    </source>
</evidence>
<sequence>MHPTRNASNTQSANTFGNKRTMFRGQFPALVNLSISLERILALEFAGWYHRMWRASYKTYLVFAAVIFTFTFFLLAVLVDIVNPIVYSTRICTVLNSTGIIYGTVHYTLIAITYFVCFIVLAVIFHKNNKRRAPPKEEERRQRMILTITGISVLLVSIPCLFMVIDEWGIPRINELITGVAYCLYGVHSSLSLIVYTVFRPDFREQLLSLVGLHKSANTEAEKNSSQRGAFKPQVANHIHSDQDYNRMAKTGAAERGICITFLNIRSPNILFYCDRTRILCKLDKD</sequence>
<feature type="transmembrane region" description="Helical" evidence="1">
    <location>
        <begin position="145"/>
        <end position="165"/>
    </location>
</feature>
<dbReference type="Gene3D" id="1.20.1070.10">
    <property type="entry name" value="Rhodopsin 7-helix transmembrane proteins"/>
    <property type="match status" value="1"/>
</dbReference>
<reference evidence="3" key="1">
    <citation type="journal article" date="2015" name="Nat. Genet.">
        <title>The genome and transcriptome of the zoonotic hookworm Ancylostoma ceylanicum identify infection-specific gene families.</title>
        <authorList>
            <person name="Schwarz E.M."/>
            <person name="Hu Y."/>
            <person name="Antoshechkin I."/>
            <person name="Miller M.M."/>
            <person name="Sternberg P.W."/>
            <person name="Aroian R.V."/>
        </authorList>
    </citation>
    <scope>NUCLEOTIDE SEQUENCE</scope>
    <source>
        <strain evidence="3">HY135</strain>
    </source>
</reference>
<feature type="transmembrane region" description="Helical" evidence="1">
    <location>
        <begin position="99"/>
        <end position="125"/>
    </location>
</feature>
<keyword evidence="1" id="KW-0472">Membrane</keyword>
<feature type="transmembrane region" description="Helical" evidence="1">
    <location>
        <begin position="60"/>
        <end position="79"/>
    </location>
</feature>
<dbReference type="Proteomes" id="UP000024635">
    <property type="component" value="Unassembled WGS sequence"/>
</dbReference>
<keyword evidence="1" id="KW-0812">Transmembrane</keyword>